<dbReference type="RefSeq" id="WP_183333528.1">
    <property type="nucleotide sequence ID" value="NZ_JACHZF010000026.1"/>
</dbReference>
<gene>
    <name evidence="4" type="ORF">BDK63_003098</name>
</gene>
<dbReference type="CDD" id="cd13399">
    <property type="entry name" value="Slt35-like"/>
    <property type="match status" value="1"/>
</dbReference>
<dbReference type="PANTHER" id="PTHR30163">
    <property type="entry name" value="MEMBRANE-BOUND LYTIC MUREIN TRANSGLYCOSYLASE B"/>
    <property type="match status" value="1"/>
</dbReference>
<dbReference type="AlphaFoldDB" id="A0A7W5K5A7"/>
<dbReference type="InterPro" id="IPR011757">
    <property type="entry name" value="Lytic_transglycosylase_MltB"/>
</dbReference>
<dbReference type="InterPro" id="IPR043426">
    <property type="entry name" value="MltB-like"/>
</dbReference>
<dbReference type="InterPro" id="IPR031304">
    <property type="entry name" value="SLT_2"/>
</dbReference>
<proteinExistence type="predicted"/>
<organism evidence="4 5">
    <name type="scientific">Halomonas campaniensis</name>
    <dbReference type="NCBI Taxonomy" id="213554"/>
    <lineage>
        <taxon>Bacteria</taxon>
        <taxon>Pseudomonadati</taxon>
        <taxon>Pseudomonadota</taxon>
        <taxon>Gammaproteobacteria</taxon>
        <taxon>Oceanospirillales</taxon>
        <taxon>Halomonadaceae</taxon>
        <taxon>Halomonas</taxon>
    </lineage>
</organism>
<feature type="chain" id="PRO_5030659214" evidence="2">
    <location>
        <begin position="30"/>
        <end position="360"/>
    </location>
</feature>
<evidence type="ECO:0000256" key="1">
    <source>
        <dbReference type="PIRSR" id="PIRSR611757-1"/>
    </source>
</evidence>
<dbReference type="Gene3D" id="1.10.530.10">
    <property type="match status" value="1"/>
</dbReference>
<evidence type="ECO:0000259" key="3">
    <source>
        <dbReference type="Pfam" id="PF13406"/>
    </source>
</evidence>
<keyword evidence="5" id="KW-1185">Reference proteome</keyword>
<sequence length="360" mass="39536">MTVSRFHGSSALAWAVGTGLSLLAATAAAATAAAADFDPRRHDATRALVGELAEKGIERDWLERVMGEAAFQQGVLDAMAGAAERRLRWDEYRRIFLQPERIHRGVTFIEAHRDAFRRAEAEYGVPPEVIAAIIGVETSYGRFTGRHRVLDSLATLAFHHPTRGDFFRGELGAFLEITHEQGVEPGELQGSYAGAMGYPQFIPTSYRAYAVDFDDDGIRDLWTNPVDAIGSVGNYFAEHGWRAGEPLYHEAEGPAPPPADIDFNRAARPPAVPAAALADAGLEVPEGLAEEHRLLPVSLEDGEQNWRYVLGEHNFYVITRYNHSHLYAMAVIELAEAIADARALDAHWLEAVSRVAEEAP</sequence>
<feature type="domain" description="Transglycosylase SLT" evidence="3">
    <location>
        <begin position="46"/>
        <end position="336"/>
    </location>
</feature>
<accession>A0A7W5K5A7</accession>
<feature type="active site" evidence="1">
    <location>
        <position position="137"/>
    </location>
</feature>
<feature type="signal peptide" evidence="2">
    <location>
        <begin position="1"/>
        <end position="29"/>
    </location>
</feature>
<dbReference type="InterPro" id="IPR023346">
    <property type="entry name" value="Lysozyme-like_dom_sf"/>
</dbReference>
<keyword evidence="2" id="KW-0732">Signal</keyword>
<dbReference type="FunFam" id="1.10.8.350:FF:000001">
    <property type="entry name" value="Lytic murein transglycosylase B"/>
    <property type="match status" value="1"/>
</dbReference>
<name>A0A7W5K5A7_9GAMM</name>
<comment type="caution">
    <text evidence="4">The sequence shown here is derived from an EMBL/GenBank/DDBJ whole genome shotgun (WGS) entry which is preliminary data.</text>
</comment>
<evidence type="ECO:0000313" key="4">
    <source>
        <dbReference type="EMBL" id="MBB3332204.1"/>
    </source>
</evidence>
<dbReference type="PANTHER" id="PTHR30163:SF9">
    <property type="entry name" value="MEMBRANE-BOUND LYTIC MUREIN TRANSGLYCOSYLASE B"/>
    <property type="match status" value="1"/>
</dbReference>
<dbReference type="NCBIfam" id="TIGR02282">
    <property type="entry name" value="MltB"/>
    <property type="match status" value="1"/>
</dbReference>
<dbReference type="Proteomes" id="UP000553442">
    <property type="component" value="Unassembled WGS sequence"/>
</dbReference>
<reference evidence="4 5" key="1">
    <citation type="submission" date="2020-08" db="EMBL/GenBank/DDBJ databases">
        <title>Genomic Encyclopedia of Archaeal and Bacterial Type Strains, Phase II (KMG-II): from individual species to whole genera.</title>
        <authorList>
            <person name="Goeker M."/>
        </authorList>
    </citation>
    <scope>NUCLEOTIDE SEQUENCE [LARGE SCALE GENOMIC DNA]</scope>
    <source>
        <strain evidence="4 5">5AG</strain>
    </source>
</reference>
<dbReference type="GO" id="GO:0008933">
    <property type="term" value="F:peptidoglycan lytic transglycosylase activity"/>
    <property type="evidence" value="ECO:0007669"/>
    <property type="project" value="TreeGrafter"/>
</dbReference>
<dbReference type="SUPFAM" id="SSF53955">
    <property type="entry name" value="Lysozyme-like"/>
    <property type="match status" value="1"/>
</dbReference>
<dbReference type="Gene3D" id="1.10.8.350">
    <property type="entry name" value="Bacterial muramidase"/>
    <property type="match status" value="1"/>
</dbReference>
<evidence type="ECO:0000256" key="2">
    <source>
        <dbReference type="SAM" id="SignalP"/>
    </source>
</evidence>
<dbReference type="Pfam" id="PF13406">
    <property type="entry name" value="SLT_2"/>
    <property type="match status" value="1"/>
</dbReference>
<dbReference type="GO" id="GO:0009253">
    <property type="term" value="P:peptidoglycan catabolic process"/>
    <property type="evidence" value="ECO:0007669"/>
    <property type="project" value="TreeGrafter"/>
</dbReference>
<dbReference type="EMBL" id="JACHZF010000026">
    <property type="protein sequence ID" value="MBB3332204.1"/>
    <property type="molecule type" value="Genomic_DNA"/>
</dbReference>
<protein>
    <submittedName>
        <fullName evidence="4">Membrane-bound lytic murein transglycosylase B</fullName>
    </submittedName>
</protein>
<evidence type="ECO:0000313" key="5">
    <source>
        <dbReference type="Proteomes" id="UP000553442"/>
    </source>
</evidence>